<dbReference type="AlphaFoldDB" id="A0A318ZPW1"/>
<protein>
    <submittedName>
        <fullName evidence="1">Uncharacterized protein</fullName>
    </submittedName>
</protein>
<keyword evidence="2" id="KW-1185">Reference proteome</keyword>
<reference evidence="1 2" key="1">
    <citation type="submission" date="2016-12" db="EMBL/GenBank/DDBJ databases">
        <title>The genomes of Aspergillus section Nigri reveals drivers in fungal speciation.</title>
        <authorList>
            <consortium name="DOE Joint Genome Institute"/>
            <person name="Vesth T.C."/>
            <person name="Nybo J."/>
            <person name="Theobald S."/>
            <person name="Brandl J."/>
            <person name="Frisvad J.C."/>
            <person name="Nielsen K.F."/>
            <person name="Lyhne E.K."/>
            <person name="Kogle M.E."/>
            <person name="Kuo A."/>
            <person name="Riley R."/>
            <person name="Clum A."/>
            <person name="Nolan M."/>
            <person name="Lipzen A."/>
            <person name="Salamov A."/>
            <person name="Henrissat B."/>
            <person name="Wiebenga A."/>
            <person name="De Vries R.P."/>
            <person name="Grigoriev I.V."/>
            <person name="Mortensen U.H."/>
            <person name="Andersen M.R."/>
            <person name="Baker S.E."/>
        </authorList>
    </citation>
    <scope>NUCLEOTIDE SEQUENCE [LARGE SCALE GENOMIC DNA]</scope>
    <source>
        <strain evidence="1 2">JOP 1030-1</strain>
    </source>
</reference>
<gene>
    <name evidence="1" type="ORF">BP01DRAFT_394537</name>
</gene>
<sequence length="81" mass="9302">MSVADPVQETRLVVFEVDDVETDWPLRLDLGQPMLPPSHPITLYHWQTTINLTASGTLNARNNVNIFYELLREACHRMGRP</sequence>
<proteinExistence type="predicted"/>
<organism evidence="1 2">
    <name type="scientific">Aspergillus saccharolyticus JOP 1030-1</name>
    <dbReference type="NCBI Taxonomy" id="1450539"/>
    <lineage>
        <taxon>Eukaryota</taxon>
        <taxon>Fungi</taxon>
        <taxon>Dikarya</taxon>
        <taxon>Ascomycota</taxon>
        <taxon>Pezizomycotina</taxon>
        <taxon>Eurotiomycetes</taxon>
        <taxon>Eurotiomycetidae</taxon>
        <taxon>Eurotiales</taxon>
        <taxon>Aspergillaceae</taxon>
        <taxon>Aspergillus</taxon>
        <taxon>Aspergillus subgen. Circumdati</taxon>
    </lineage>
</organism>
<dbReference type="Proteomes" id="UP000248349">
    <property type="component" value="Unassembled WGS sequence"/>
</dbReference>
<dbReference type="RefSeq" id="XP_025428140.1">
    <property type="nucleotide sequence ID" value="XM_025578331.1"/>
</dbReference>
<accession>A0A318ZPW1</accession>
<dbReference type="EMBL" id="KZ821255">
    <property type="protein sequence ID" value="PYH42158.1"/>
    <property type="molecule type" value="Genomic_DNA"/>
</dbReference>
<evidence type="ECO:0000313" key="2">
    <source>
        <dbReference type="Proteomes" id="UP000248349"/>
    </source>
</evidence>
<name>A0A318ZPW1_9EURO</name>
<evidence type="ECO:0000313" key="1">
    <source>
        <dbReference type="EMBL" id="PYH42158.1"/>
    </source>
</evidence>
<dbReference type="GeneID" id="37079560"/>